<dbReference type="Pfam" id="PF01485">
    <property type="entry name" value="IBR"/>
    <property type="match status" value="1"/>
</dbReference>
<reference evidence="11" key="1">
    <citation type="journal article" date="2023" name="Mol. Phylogenet. Evol.">
        <title>Genome-scale phylogeny and comparative genomics of the fungal order Sordariales.</title>
        <authorList>
            <person name="Hensen N."/>
            <person name="Bonometti L."/>
            <person name="Westerberg I."/>
            <person name="Brannstrom I.O."/>
            <person name="Guillou S."/>
            <person name="Cros-Aarteil S."/>
            <person name="Calhoun S."/>
            <person name="Haridas S."/>
            <person name="Kuo A."/>
            <person name="Mondo S."/>
            <person name="Pangilinan J."/>
            <person name="Riley R."/>
            <person name="LaButti K."/>
            <person name="Andreopoulos B."/>
            <person name="Lipzen A."/>
            <person name="Chen C."/>
            <person name="Yan M."/>
            <person name="Daum C."/>
            <person name="Ng V."/>
            <person name="Clum A."/>
            <person name="Steindorff A."/>
            <person name="Ohm R.A."/>
            <person name="Martin F."/>
            <person name="Silar P."/>
            <person name="Natvig D.O."/>
            <person name="Lalanne C."/>
            <person name="Gautier V."/>
            <person name="Ament-Velasquez S.L."/>
            <person name="Kruys A."/>
            <person name="Hutchinson M.I."/>
            <person name="Powell A.J."/>
            <person name="Barry K."/>
            <person name="Miller A.N."/>
            <person name="Grigoriev I.V."/>
            <person name="Debuchy R."/>
            <person name="Gladieux P."/>
            <person name="Hiltunen Thoren M."/>
            <person name="Johannesson H."/>
        </authorList>
    </citation>
    <scope>NUCLEOTIDE SEQUENCE</scope>
    <source>
        <strain evidence="11">CBS 314.62</strain>
    </source>
</reference>
<comment type="caution">
    <text evidence="11">The sequence shown here is derived from an EMBL/GenBank/DDBJ whole genome shotgun (WGS) entry which is preliminary data.</text>
</comment>
<evidence type="ECO:0000256" key="1">
    <source>
        <dbReference type="ARBA" id="ARBA00001798"/>
    </source>
</evidence>
<evidence type="ECO:0000256" key="3">
    <source>
        <dbReference type="ARBA" id="ARBA00022679"/>
    </source>
</evidence>
<dbReference type="InterPro" id="IPR031127">
    <property type="entry name" value="E3_UB_ligase_RBR"/>
</dbReference>
<dbReference type="CDD" id="cd20335">
    <property type="entry name" value="BRcat_RBR"/>
    <property type="match status" value="1"/>
</dbReference>
<feature type="domain" description="RING-type" evidence="10">
    <location>
        <begin position="107"/>
        <end position="356"/>
    </location>
</feature>
<feature type="compositionally biased region" description="Acidic residues" evidence="9">
    <location>
        <begin position="368"/>
        <end position="397"/>
    </location>
</feature>
<dbReference type="PROSITE" id="PS51873">
    <property type="entry name" value="TRIAD"/>
    <property type="match status" value="1"/>
</dbReference>
<dbReference type="EC" id="2.3.2.31" evidence="2"/>
<dbReference type="SMART" id="SM00647">
    <property type="entry name" value="IBR"/>
    <property type="match status" value="1"/>
</dbReference>
<feature type="region of interest" description="Disordered" evidence="9">
    <location>
        <begin position="361"/>
        <end position="412"/>
    </location>
</feature>
<accession>A0AAE0XFE1</accession>
<evidence type="ECO:0000256" key="4">
    <source>
        <dbReference type="ARBA" id="ARBA00022723"/>
    </source>
</evidence>
<evidence type="ECO:0000256" key="6">
    <source>
        <dbReference type="ARBA" id="ARBA00022771"/>
    </source>
</evidence>
<dbReference type="GO" id="GO:0061630">
    <property type="term" value="F:ubiquitin protein ligase activity"/>
    <property type="evidence" value="ECO:0007669"/>
    <property type="project" value="UniProtKB-EC"/>
</dbReference>
<gene>
    <name evidence="11" type="ORF">B0T22DRAFT_435600</name>
</gene>
<dbReference type="InterPro" id="IPR002867">
    <property type="entry name" value="IBR_dom"/>
</dbReference>
<dbReference type="GO" id="GO:0008270">
    <property type="term" value="F:zinc ion binding"/>
    <property type="evidence" value="ECO:0007669"/>
    <property type="project" value="UniProtKB-KW"/>
</dbReference>
<organism evidence="11 12">
    <name type="scientific">Podospora appendiculata</name>
    <dbReference type="NCBI Taxonomy" id="314037"/>
    <lineage>
        <taxon>Eukaryota</taxon>
        <taxon>Fungi</taxon>
        <taxon>Dikarya</taxon>
        <taxon>Ascomycota</taxon>
        <taxon>Pezizomycotina</taxon>
        <taxon>Sordariomycetes</taxon>
        <taxon>Sordariomycetidae</taxon>
        <taxon>Sordariales</taxon>
        <taxon>Podosporaceae</taxon>
        <taxon>Podospora</taxon>
    </lineage>
</organism>
<evidence type="ECO:0000313" key="12">
    <source>
        <dbReference type="Proteomes" id="UP001270362"/>
    </source>
</evidence>
<protein>
    <recommendedName>
        <fullName evidence="2">RBR-type E3 ubiquitin transferase</fullName>
        <ecNumber evidence="2">2.3.2.31</ecNumber>
    </recommendedName>
</protein>
<dbReference type="Gene3D" id="1.20.120.1750">
    <property type="match status" value="1"/>
</dbReference>
<keyword evidence="5" id="KW-0677">Repeat</keyword>
<dbReference type="CDD" id="cd20336">
    <property type="entry name" value="Rcat_RBR"/>
    <property type="match status" value="1"/>
</dbReference>
<evidence type="ECO:0000256" key="9">
    <source>
        <dbReference type="SAM" id="MobiDB-lite"/>
    </source>
</evidence>
<dbReference type="Proteomes" id="UP001270362">
    <property type="component" value="Unassembled WGS sequence"/>
</dbReference>
<dbReference type="AlphaFoldDB" id="A0AAE0XFE1"/>
<dbReference type="GO" id="GO:0016567">
    <property type="term" value="P:protein ubiquitination"/>
    <property type="evidence" value="ECO:0007669"/>
    <property type="project" value="InterPro"/>
</dbReference>
<name>A0AAE0XFE1_9PEZI</name>
<evidence type="ECO:0000259" key="10">
    <source>
        <dbReference type="PROSITE" id="PS51873"/>
    </source>
</evidence>
<sequence>MAIAVQPENSSRRASATSPRPRPRRVLGWSPRLLEAVHKIQPDIAPEVLDRAADLHRHLAEHKFMVDLDAYAKSATHIKVEMMPLGTGRRLPPVQVPIFVDALILNHLRECIICDETFPDIVSGTIRSKIYWSSVVFRFPGDWQWKIRPFLPPMLLSACWRNHKLNVCRSCLARHIAARLELGGHAAVPRCIMPSCLHVYDRSDLLIFASPETAALHDRWKQLSRLGSNPDFRWCLRPGCGSGEIHVRESTNLPSSSEADDPSRHRNRNRNRVTCRECGFAMCFQHRTPWHEDLSCAALCRCGTSLQRAGGCFHMTCWVCGFEFCWECLADWSTITIEDPRQGIEREDVWAHKPGCRFRSRKAASPVEVEDDNWEEEDGPTGLDDGSDDGSDYDSDDDHVHPAPELAGNPIV</sequence>
<proteinExistence type="predicted"/>
<evidence type="ECO:0000256" key="7">
    <source>
        <dbReference type="ARBA" id="ARBA00022786"/>
    </source>
</evidence>
<dbReference type="SUPFAM" id="SSF57850">
    <property type="entry name" value="RING/U-box"/>
    <property type="match status" value="2"/>
</dbReference>
<keyword evidence="3" id="KW-0808">Transferase</keyword>
<reference evidence="11" key="2">
    <citation type="submission" date="2023-06" db="EMBL/GenBank/DDBJ databases">
        <authorList>
            <consortium name="Lawrence Berkeley National Laboratory"/>
            <person name="Haridas S."/>
            <person name="Hensen N."/>
            <person name="Bonometti L."/>
            <person name="Westerberg I."/>
            <person name="Brannstrom I.O."/>
            <person name="Guillou S."/>
            <person name="Cros-Aarteil S."/>
            <person name="Calhoun S."/>
            <person name="Kuo A."/>
            <person name="Mondo S."/>
            <person name="Pangilinan J."/>
            <person name="Riley R."/>
            <person name="Labutti K."/>
            <person name="Andreopoulos B."/>
            <person name="Lipzen A."/>
            <person name="Chen C."/>
            <person name="Yanf M."/>
            <person name="Daum C."/>
            <person name="Ng V."/>
            <person name="Clum A."/>
            <person name="Steindorff A."/>
            <person name="Ohm R."/>
            <person name="Martin F."/>
            <person name="Silar P."/>
            <person name="Natvig D."/>
            <person name="Lalanne C."/>
            <person name="Gautier V."/>
            <person name="Ament-Velasquez S.L."/>
            <person name="Kruys A."/>
            <person name="Hutchinson M.I."/>
            <person name="Powell A.J."/>
            <person name="Barry K."/>
            <person name="Miller A.N."/>
            <person name="Grigoriev I.V."/>
            <person name="Debuchy R."/>
            <person name="Gladieux P."/>
            <person name="Thoren M.H."/>
            <person name="Johannesson H."/>
        </authorList>
    </citation>
    <scope>NUCLEOTIDE SEQUENCE</scope>
    <source>
        <strain evidence="11">CBS 314.62</strain>
    </source>
</reference>
<evidence type="ECO:0000313" key="11">
    <source>
        <dbReference type="EMBL" id="KAK3692301.1"/>
    </source>
</evidence>
<keyword evidence="6" id="KW-0863">Zinc-finger</keyword>
<keyword evidence="8" id="KW-0862">Zinc</keyword>
<keyword evidence="7" id="KW-0833">Ubl conjugation pathway</keyword>
<evidence type="ECO:0000256" key="2">
    <source>
        <dbReference type="ARBA" id="ARBA00012251"/>
    </source>
</evidence>
<keyword evidence="4" id="KW-0479">Metal-binding</keyword>
<dbReference type="InterPro" id="IPR044066">
    <property type="entry name" value="TRIAD_supradom"/>
</dbReference>
<feature type="region of interest" description="Disordered" evidence="9">
    <location>
        <begin position="247"/>
        <end position="267"/>
    </location>
</feature>
<dbReference type="Pfam" id="PF22191">
    <property type="entry name" value="IBR_1"/>
    <property type="match status" value="1"/>
</dbReference>
<dbReference type="EMBL" id="JAULSO010000001">
    <property type="protein sequence ID" value="KAK3692301.1"/>
    <property type="molecule type" value="Genomic_DNA"/>
</dbReference>
<evidence type="ECO:0000256" key="5">
    <source>
        <dbReference type="ARBA" id="ARBA00022737"/>
    </source>
</evidence>
<feature type="region of interest" description="Disordered" evidence="9">
    <location>
        <begin position="1"/>
        <end position="24"/>
    </location>
</feature>
<comment type="catalytic activity">
    <reaction evidence="1">
        <text>[E2 ubiquitin-conjugating enzyme]-S-ubiquitinyl-L-cysteine + [acceptor protein]-L-lysine = [E2 ubiquitin-conjugating enzyme]-L-cysteine + [acceptor protein]-N(6)-ubiquitinyl-L-lysine.</text>
        <dbReference type="EC" id="2.3.2.31"/>
    </reaction>
</comment>
<evidence type="ECO:0000256" key="8">
    <source>
        <dbReference type="ARBA" id="ARBA00022833"/>
    </source>
</evidence>
<keyword evidence="12" id="KW-1185">Reference proteome</keyword>
<dbReference type="PANTHER" id="PTHR11685">
    <property type="entry name" value="RBR FAMILY RING FINGER AND IBR DOMAIN-CONTAINING"/>
    <property type="match status" value="1"/>
</dbReference>